<comment type="caution">
    <text evidence="2">The sequence shown here is derived from an EMBL/GenBank/DDBJ whole genome shotgun (WGS) entry which is preliminary data.</text>
</comment>
<evidence type="ECO:0000259" key="1">
    <source>
        <dbReference type="Pfam" id="PF24705"/>
    </source>
</evidence>
<keyword evidence="3" id="KW-1185">Reference proteome</keyword>
<dbReference type="Pfam" id="PF24705">
    <property type="entry name" value="DUF7668"/>
    <property type="match status" value="1"/>
</dbReference>
<feature type="domain" description="DUF7668" evidence="1">
    <location>
        <begin position="17"/>
        <end position="104"/>
    </location>
</feature>
<dbReference type="OrthoDB" id="2734792at2"/>
<organism evidence="2 3">
    <name type="scientific">Cytobacillus praedii</name>
    <dbReference type="NCBI Taxonomy" id="1742358"/>
    <lineage>
        <taxon>Bacteria</taxon>
        <taxon>Bacillati</taxon>
        <taxon>Bacillota</taxon>
        <taxon>Bacilli</taxon>
        <taxon>Bacillales</taxon>
        <taxon>Bacillaceae</taxon>
        <taxon>Cytobacillus</taxon>
    </lineage>
</organism>
<evidence type="ECO:0000313" key="2">
    <source>
        <dbReference type="EMBL" id="TCJ02637.1"/>
    </source>
</evidence>
<sequence>MTIEEQIRQLTKEAFVDLVHLRYDKLKEENKLNEETENFLKEVFQEQGILSLPPSNEEMEIDVYEYNDNSGFCAEIRYLWFDDEESPIVLFCQAKADEERTRVTEFYIETLDA</sequence>
<dbReference type="AlphaFoldDB" id="A0A4R1ARD9"/>
<evidence type="ECO:0000313" key="3">
    <source>
        <dbReference type="Proteomes" id="UP000293846"/>
    </source>
</evidence>
<accession>A0A4R1ARD9</accession>
<proteinExistence type="predicted"/>
<dbReference type="RefSeq" id="WP_057767874.1">
    <property type="nucleotide sequence ID" value="NZ_CP183326.1"/>
</dbReference>
<reference evidence="2 3" key="1">
    <citation type="submission" date="2019-03" db="EMBL/GenBank/DDBJ databases">
        <authorList>
            <person name="Jensen L."/>
            <person name="Storgaard J."/>
            <person name="Sulaj E."/>
            <person name="Schramm A."/>
            <person name="Marshall I.P.G."/>
        </authorList>
    </citation>
    <scope>NUCLEOTIDE SEQUENCE [LARGE SCALE GENOMIC DNA]</scope>
    <source>
        <strain evidence="2 3">2017H2G3</strain>
    </source>
</reference>
<gene>
    <name evidence="2" type="ORF">E0Y62_18325</name>
</gene>
<name>A0A4R1ARD9_9BACI</name>
<dbReference type="InterPro" id="IPR056085">
    <property type="entry name" value="DUF7668"/>
</dbReference>
<dbReference type="Proteomes" id="UP000293846">
    <property type="component" value="Unassembled WGS sequence"/>
</dbReference>
<protein>
    <recommendedName>
        <fullName evidence="1">DUF7668 domain-containing protein</fullName>
    </recommendedName>
</protein>
<dbReference type="EMBL" id="SJTH01000029">
    <property type="protein sequence ID" value="TCJ02637.1"/>
    <property type="molecule type" value="Genomic_DNA"/>
</dbReference>